<accession>A0ABT0TMQ0</accession>
<gene>
    <name evidence="1" type="ORF">NAT50_02235</name>
</gene>
<dbReference type="EMBL" id="JAMLJM010000001">
    <property type="protein sequence ID" value="MCL9808168.1"/>
    <property type="molecule type" value="Genomic_DNA"/>
</dbReference>
<name>A0ABT0TMQ0_9FLAO</name>
<protein>
    <recommendedName>
        <fullName evidence="3">TonB C-terminal domain-containing protein</fullName>
    </recommendedName>
</protein>
<evidence type="ECO:0008006" key="3">
    <source>
        <dbReference type="Google" id="ProtNLM"/>
    </source>
</evidence>
<comment type="caution">
    <text evidence="1">The sequence shown here is derived from an EMBL/GenBank/DDBJ whole genome shotgun (WGS) entry which is preliminary data.</text>
</comment>
<sequence>MKKVLAFLTLLTFLQSCQYFEKNVPSKEELLQQELKRINWKEVDEYPSALPCDSIIDKTQRKQCFFDFVTQHLQEKLANDTIRSIYKRPDTLHVRVIVMPDAQLVFQSYFKVDSLAFDSIKADSILQSKLVDFPAIEPAIKRGVKVKSEFIVPVVLKKN</sequence>
<evidence type="ECO:0000313" key="1">
    <source>
        <dbReference type="EMBL" id="MCL9808168.1"/>
    </source>
</evidence>
<proteinExistence type="predicted"/>
<dbReference type="RefSeq" id="WP_250591046.1">
    <property type="nucleotide sequence ID" value="NZ_JAMLJM010000001.1"/>
</dbReference>
<keyword evidence="2" id="KW-1185">Reference proteome</keyword>
<dbReference type="PROSITE" id="PS51257">
    <property type="entry name" value="PROKAR_LIPOPROTEIN"/>
    <property type="match status" value="1"/>
</dbReference>
<dbReference type="Proteomes" id="UP001317191">
    <property type="component" value="Unassembled WGS sequence"/>
</dbReference>
<reference evidence="1 2" key="1">
    <citation type="submission" date="2022-05" db="EMBL/GenBank/DDBJ databases">
        <title>Flavobacterium sp., isolated from activated sludge.</title>
        <authorList>
            <person name="Ran Q."/>
        </authorList>
    </citation>
    <scope>NUCLEOTIDE SEQUENCE [LARGE SCALE GENOMIC DNA]</scope>
    <source>
        <strain evidence="1 2">HXWNR70</strain>
    </source>
</reference>
<organism evidence="1 2">
    <name type="scientific">Flavobacterium luminosum</name>
    <dbReference type="NCBI Taxonomy" id="2949086"/>
    <lineage>
        <taxon>Bacteria</taxon>
        <taxon>Pseudomonadati</taxon>
        <taxon>Bacteroidota</taxon>
        <taxon>Flavobacteriia</taxon>
        <taxon>Flavobacteriales</taxon>
        <taxon>Flavobacteriaceae</taxon>
        <taxon>Flavobacterium</taxon>
    </lineage>
</organism>
<evidence type="ECO:0000313" key="2">
    <source>
        <dbReference type="Proteomes" id="UP001317191"/>
    </source>
</evidence>